<keyword evidence="3" id="KW-1185">Reference proteome</keyword>
<accession>A0AB34IZD1</accession>
<name>A0AB34IZD1_PRYPA</name>
<proteinExistence type="predicted"/>
<gene>
    <name evidence="2" type="ORF">AB1Y20_007064</name>
</gene>
<comment type="caution">
    <text evidence="2">The sequence shown here is derived from an EMBL/GenBank/DDBJ whole genome shotgun (WGS) entry which is preliminary data.</text>
</comment>
<dbReference type="Proteomes" id="UP001515480">
    <property type="component" value="Unassembled WGS sequence"/>
</dbReference>
<evidence type="ECO:0000256" key="1">
    <source>
        <dbReference type="SAM" id="MobiDB-lite"/>
    </source>
</evidence>
<sequence length="193" mass="21198">MPRVSRGRVPGAARRPRPEATRTARKPRLRTGVYSTPLIRALRLLPHLQTILPAEVLDAVDEERLVRSTAALLQRARPRHYSPDTGVRLVQHELSKMQFADPSSCMAVHAAALSISGWDHSRAIIHTIRSRLPHGTATSDSALAKAFRLSVRNLKRHCRGCGASPGQPQPPVESVHGCVQATVQRVALEFAAR</sequence>
<dbReference type="EMBL" id="JBGBPQ010000015">
    <property type="protein sequence ID" value="KAL1510778.1"/>
    <property type="molecule type" value="Genomic_DNA"/>
</dbReference>
<dbReference type="AlphaFoldDB" id="A0AB34IZD1"/>
<protein>
    <submittedName>
        <fullName evidence="2">Uncharacterized protein</fullName>
    </submittedName>
</protein>
<evidence type="ECO:0000313" key="2">
    <source>
        <dbReference type="EMBL" id="KAL1510778.1"/>
    </source>
</evidence>
<evidence type="ECO:0000313" key="3">
    <source>
        <dbReference type="Proteomes" id="UP001515480"/>
    </source>
</evidence>
<feature type="compositionally biased region" description="Low complexity" evidence="1">
    <location>
        <begin position="1"/>
        <end position="13"/>
    </location>
</feature>
<organism evidence="2 3">
    <name type="scientific">Prymnesium parvum</name>
    <name type="common">Toxic golden alga</name>
    <dbReference type="NCBI Taxonomy" id="97485"/>
    <lineage>
        <taxon>Eukaryota</taxon>
        <taxon>Haptista</taxon>
        <taxon>Haptophyta</taxon>
        <taxon>Prymnesiophyceae</taxon>
        <taxon>Prymnesiales</taxon>
        <taxon>Prymnesiaceae</taxon>
        <taxon>Prymnesium</taxon>
    </lineage>
</organism>
<feature type="region of interest" description="Disordered" evidence="1">
    <location>
        <begin position="1"/>
        <end position="26"/>
    </location>
</feature>
<reference evidence="2 3" key="1">
    <citation type="journal article" date="2024" name="Science">
        <title>Giant polyketide synthase enzymes in the biosynthesis of giant marine polyether toxins.</title>
        <authorList>
            <person name="Fallon T.R."/>
            <person name="Shende V.V."/>
            <person name="Wierzbicki I.H."/>
            <person name="Pendleton A.L."/>
            <person name="Watervoot N.F."/>
            <person name="Auber R.P."/>
            <person name="Gonzalez D.J."/>
            <person name="Wisecaver J.H."/>
            <person name="Moore B.S."/>
        </authorList>
    </citation>
    <scope>NUCLEOTIDE SEQUENCE [LARGE SCALE GENOMIC DNA]</scope>
    <source>
        <strain evidence="2 3">12B1</strain>
    </source>
</reference>